<dbReference type="Pfam" id="PF13531">
    <property type="entry name" value="SBP_bac_11"/>
    <property type="match status" value="1"/>
</dbReference>
<protein>
    <submittedName>
        <fullName evidence="1">Molybdate transport system substrate-binding protein</fullName>
    </submittedName>
</protein>
<dbReference type="PANTHER" id="PTHR30632:SF11">
    <property type="entry name" value="BLR4797 PROTEIN"/>
    <property type="match status" value="1"/>
</dbReference>
<dbReference type="Gene3D" id="3.40.190.10">
    <property type="entry name" value="Periplasmic binding protein-like II"/>
    <property type="match status" value="2"/>
</dbReference>
<dbReference type="Proteomes" id="UP001158049">
    <property type="component" value="Unassembled WGS sequence"/>
</dbReference>
<organism evidence="1 2">
    <name type="scientific">Noviherbaspirillum suwonense</name>
    <dbReference type="NCBI Taxonomy" id="1224511"/>
    <lineage>
        <taxon>Bacteria</taxon>
        <taxon>Pseudomonadati</taxon>
        <taxon>Pseudomonadota</taxon>
        <taxon>Betaproteobacteria</taxon>
        <taxon>Burkholderiales</taxon>
        <taxon>Oxalobacteraceae</taxon>
        <taxon>Noviherbaspirillum</taxon>
    </lineage>
</organism>
<dbReference type="PANTHER" id="PTHR30632">
    <property type="entry name" value="MOLYBDATE-BINDING PERIPLASMIC PROTEIN"/>
    <property type="match status" value="1"/>
</dbReference>
<keyword evidence="2" id="KW-1185">Reference proteome</keyword>
<accession>A0ABY1PRV8</accession>
<reference evidence="1 2" key="1">
    <citation type="submission" date="2017-05" db="EMBL/GenBank/DDBJ databases">
        <authorList>
            <person name="Varghese N."/>
            <person name="Submissions S."/>
        </authorList>
    </citation>
    <scope>NUCLEOTIDE SEQUENCE [LARGE SCALE GENOMIC DNA]</scope>
    <source>
        <strain evidence="1 2">DSM 26001</strain>
    </source>
</reference>
<dbReference type="SUPFAM" id="SSF53850">
    <property type="entry name" value="Periplasmic binding protein-like II"/>
    <property type="match status" value="1"/>
</dbReference>
<dbReference type="EMBL" id="FXUL01000001">
    <property type="protein sequence ID" value="SMP44185.1"/>
    <property type="molecule type" value="Genomic_DNA"/>
</dbReference>
<sequence length="231" mass="23960">MEVHILSGGAAQGVVRGLEQSFLDETGARLQATFGAVGMMKEKLLGGAPCDVLILTQALIDELEQSGRVESGSAAALGRVKTGVAVKAGEAQPDVSSADGLRAALLAARGIYFPDPQKATAGIHFINVVKKLGIFSDIEAALRPFPNGATAMAQMAQADEPGLLGCTQVTEILYTPGVSLVAPLPVEFELATVYTAALSTRADQPELARRLIAALSGETSKALREQGGFEL</sequence>
<evidence type="ECO:0000313" key="1">
    <source>
        <dbReference type="EMBL" id="SMP44185.1"/>
    </source>
</evidence>
<evidence type="ECO:0000313" key="2">
    <source>
        <dbReference type="Proteomes" id="UP001158049"/>
    </source>
</evidence>
<gene>
    <name evidence="1" type="ORF">SAMN06295970_101401</name>
</gene>
<proteinExistence type="predicted"/>
<dbReference type="InterPro" id="IPR050682">
    <property type="entry name" value="ModA/WtpA"/>
</dbReference>
<comment type="caution">
    <text evidence="1">The sequence shown here is derived from an EMBL/GenBank/DDBJ whole genome shotgun (WGS) entry which is preliminary data.</text>
</comment>
<dbReference type="RefSeq" id="WP_283440544.1">
    <property type="nucleotide sequence ID" value="NZ_FXUL01000001.1"/>
</dbReference>
<name>A0ABY1PRV8_9BURK</name>